<feature type="non-terminal residue" evidence="2">
    <location>
        <position position="157"/>
    </location>
</feature>
<evidence type="ECO:0000313" key="2">
    <source>
        <dbReference type="EMBL" id="KAH9306689.1"/>
    </source>
</evidence>
<organism evidence="2 3">
    <name type="scientific">Taxus chinensis</name>
    <name type="common">Chinese yew</name>
    <name type="synonym">Taxus wallichiana var. chinensis</name>
    <dbReference type="NCBI Taxonomy" id="29808"/>
    <lineage>
        <taxon>Eukaryota</taxon>
        <taxon>Viridiplantae</taxon>
        <taxon>Streptophyta</taxon>
        <taxon>Embryophyta</taxon>
        <taxon>Tracheophyta</taxon>
        <taxon>Spermatophyta</taxon>
        <taxon>Pinopsida</taxon>
        <taxon>Pinidae</taxon>
        <taxon>Conifers II</taxon>
        <taxon>Cupressales</taxon>
        <taxon>Taxaceae</taxon>
        <taxon>Taxus</taxon>
    </lineage>
</organism>
<dbReference type="AlphaFoldDB" id="A0AA38FMN4"/>
<evidence type="ECO:0000256" key="1">
    <source>
        <dbReference type="SAM" id="MobiDB-lite"/>
    </source>
</evidence>
<name>A0AA38FMN4_TAXCH</name>
<proteinExistence type="predicted"/>
<sequence>MRDKSDSRDIIHLHHEPFEEQEESMSLMVALKTFPPSMNIGKKEKGALDEENGEEKSTVPTSEIRSFVDVGSSPMYGSSYFIPPYLLSFNRNGYGHDRGMDMRYIDHTLVGTFFPNTWVHKEHVGRKERVIITLPNEESTTISLLVHMEKSSLEDTK</sequence>
<dbReference type="Proteomes" id="UP000824469">
    <property type="component" value="Unassembled WGS sequence"/>
</dbReference>
<keyword evidence="3" id="KW-1185">Reference proteome</keyword>
<comment type="caution">
    <text evidence="2">The sequence shown here is derived from an EMBL/GenBank/DDBJ whole genome shotgun (WGS) entry which is preliminary data.</text>
</comment>
<reference evidence="2 3" key="1">
    <citation type="journal article" date="2021" name="Nat. Plants">
        <title>The Taxus genome provides insights into paclitaxel biosynthesis.</title>
        <authorList>
            <person name="Xiong X."/>
            <person name="Gou J."/>
            <person name="Liao Q."/>
            <person name="Li Y."/>
            <person name="Zhou Q."/>
            <person name="Bi G."/>
            <person name="Li C."/>
            <person name="Du R."/>
            <person name="Wang X."/>
            <person name="Sun T."/>
            <person name="Guo L."/>
            <person name="Liang H."/>
            <person name="Lu P."/>
            <person name="Wu Y."/>
            <person name="Zhang Z."/>
            <person name="Ro D.K."/>
            <person name="Shang Y."/>
            <person name="Huang S."/>
            <person name="Yan J."/>
        </authorList>
    </citation>
    <scope>NUCLEOTIDE SEQUENCE [LARGE SCALE GENOMIC DNA]</scope>
    <source>
        <strain evidence="2">Ta-2019</strain>
    </source>
</reference>
<accession>A0AA38FMN4</accession>
<protein>
    <submittedName>
        <fullName evidence="2">Uncharacterized protein</fullName>
    </submittedName>
</protein>
<evidence type="ECO:0000313" key="3">
    <source>
        <dbReference type="Proteomes" id="UP000824469"/>
    </source>
</evidence>
<dbReference type="EMBL" id="JAHRHJ020000008">
    <property type="protein sequence ID" value="KAH9306689.1"/>
    <property type="molecule type" value="Genomic_DNA"/>
</dbReference>
<gene>
    <name evidence="2" type="ORF">KI387_011093</name>
</gene>
<feature type="region of interest" description="Disordered" evidence="1">
    <location>
        <begin position="40"/>
        <end position="61"/>
    </location>
</feature>